<feature type="transmembrane region" description="Helical" evidence="11">
    <location>
        <begin position="315"/>
        <end position="332"/>
    </location>
</feature>
<gene>
    <name evidence="13" type="ORF">C2857_004339</name>
</gene>
<dbReference type="InterPro" id="IPR028055">
    <property type="entry name" value="YidC/Oxa/ALB_C"/>
</dbReference>
<evidence type="ECO:0000256" key="2">
    <source>
        <dbReference type="ARBA" id="ARBA00009877"/>
    </source>
</evidence>
<feature type="transmembrane region" description="Helical" evidence="11">
    <location>
        <begin position="190"/>
        <end position="209"/>
    </location>
</feature>
<feature type="transmembrane region" description="Helical" evidence="11">
    <location>
        <begin position="369"/>
        <end position="389"/>
    </location>
</feature>
<keyword evidence="14" id="KW-1185">Reference proteome</keyword>
<keyword evidence="6 11" id="KW-1133">Transmembrane helix</keyword>
<dbReference type="InterPro" id="IPR001708">
    <property type="entry name" value="YidC/ALB3/OXA1/COX18"/>
</dbReference>
<feature type="transmembrane region" description="Helical" evidence="11">
    <location>
        <begin position="268"/>
        <end position="295"/>
    </location>
</feature>
<evidence type="ECO:0000256" key="4">
    <source>
        <dbReference type="ARBA" id="ARBA00022792"/>
    </source>
</evidence>
<feature type="compositionally biased region" description="Basic and acidic residues" evidence="10">
    <location>
        <begin position="456"/>
        <end position="491"/>
    </location>
</feature>
<feature type="domain" description="Membrane insertase YidC/Oxa/ALB C-terminal" evidence="12">
    <location>
        <begin position="192"/>
        <end position="386"/>
    </location>
</feature>
<evidence type="ECO:0000256" key="5">
    <source>
        <dbReference type="ARBA" id="ARBA00022946"/>
    </source>
</evidence>
<keyword evidence="4" id="KW-0999">Mitochondrion inner membrane</keyword>
<dbReference type="AlphaFoldDB" id="A0A7S9PTQ1"/>
<reference evidence="13 14" key="1">
    <citation type="journal article" date="2018" name="PLoS Genet.">
        <title>Repeat elements organise 3D genome structure and mediate transcription in the filamentous fungus Epichloe festucae.</title>
        <authorList>
            <person name="Winter D.J."/>
            <person name="Ganley A.R.D."/>
            <person name="Young C.A."/>
            <person name="Liachko I."/>
            <person name="Schardl C.L."/>
            <person name="Dupont P.Y."/>
            <person name="Berry D."/>
            <person name="Ram A."/>
            <person name="Scott B."/>
            <person name="Cox M.P."/>
        </authorList>
    </citation>
    <scope>NUCLEOTIDE SEQUENCE [LARGE SCALE GENOMIC DNA]</scope>
    <source>
        <strain evidence="13 14">Fl1</strain>
    </source>
</reference>
<evidence type="ECO:0000256" key="7">
    <source>
        <dbReference type="ARBA" id="ARBA00023128"/>
    </source>
</evidence>
<accession>A0A7S9PTQ1</accession>
<keyword evidence="7" id="KW-0496">Mitochondrion</keyword>
<evidence type="ECO:0000313" key="14">
    <source>
        <dbReference type="Proteomes" id="UP000594364"/>
    </source>
</evidence>
<dbReference type="PANTHER" id="PTHR12428">
    <property type="entry name" value="OXA1"/>
    <property type="match status" value="1"/>
</dbReference>
<dbReference type="PANTHER" id="PTHR12428:SF66">
    <property type="entry name" value="MITOCHONDRIAL INNER MEMBRANE PROTEIN OXA1L"/>
    <property type="match status" value="1"/>
</dbReference>
<feature type="region of interest" description="Disordered" evidence="10">
    <location>
        <begin position="396"/>
        <end position="422"/>
    </location>
</feature>
<evidence type="ECO:0000256" key="11">
    <source>
        <dbReference type="SAM" id="Phobius"/>
    </source>
</evidence>
<evidence type="ECO:0000256" key="9">
    <source>
        <dbReference type="RuleBase" id="RU003945"/>
    </source>
</evidence>
<evidence type="ECO:0000256" key="3">
    <source>
        <dbReference type="ARBA" id="ARBA00022692"/>
    </source>
</evidence>
<feature type="region of interest" description="Disordered" evidence="10">
    <location>
        <begin position="85"/>
        <end position="135"/>
    </location>
</feature>
<proteinExistence type="inferred from homology"/>
<sequence length="491" mass="53959">MLPRRAVVRSGPSLGLRRQIPGRCANPPIALSKQLGHGLQFSSLRSSRLPGLTSASPFRMRMRNVAGPIVLGGVASSRQLSLWGHGKKKTSEEDTLSPPEFPAEAASAPEDVRPVDPTPDNALPAPPPNEPAVSTSEVDLSSISDMVNGQDILNMPEQIGFLHALGLDFGWGPTSMMQWALEHLHICTGLGWGASIMATAVLLRCLMFYPQVRSLKFNAVMQNLRKDPRSQEATKLIQQGFQSGDMELRQKGQYINKMLKEQYGVSNWGMLWSFGQIPFTFGLFRIVSAMANVPVPAMENAGYLWFPDLTATDPYFILPAAGTALMIGALAINAKHTPEQQRKMLKTMTYVFGVVGFVGTSFLSAAVNLMTVALGAATLITAVVLNNAVVRRTVGLPPHDATQTSSAPRQATYEAPRAANAPEAGLRERLNTNLNDMKKGLSDQFSNYTGTYSGTEEEKAEKKRKELIRKLEETRKRQEREEFEKKYKSKR</sequence>
<evidence type="ECO:0000256" key="6">
    <source>
        <dbReference type="ARBA" id="ARBA00022989"/>
    </source>
</evidence>
<keyword evidence="5" id="KW-0809">Transit peptide</keyword>
<comment type="similarity">
    <text evidence="2 9">Belongs to the OXA1/ALB3/YidC family.</text>
</comment>
<evidence type="ECO:0000259" key="12">
    <source>
        <dbReference type="Pfam" id="PF02096"/>
    </source>
</evidence>
<keyword evidence="8 11" id="KW-0472">Membrane</keyword>
<organism evidence="13 14">
    <name type="scientific">Epichloe festucae (strain Fl1)</name>
    <dbReference type="NCBI Taxonomy" id="877507"/>
    <lineage>
        <taxon>Eukaryota</taxon>
        <taxon>Fungi</taxon>
        <taxon>Dikarya</taxon>
        <taxon>Ascomycota</taxon>
        <taxon>Pezizomycotina</taxon>
        <taxon>Sordariomycetes</taxon>
        <taxon>Hypocreomycetidae</taxon>
        <taxon>Hypocreales</taxon>
        <taxon>Clavicipitaceae</taxon>
        <taxon>Epichloe</taxon>
    </lineage>
</organism>
<dbReference type="Proteomes" id="UP000594364">
    <property type="component" value="Chromosome 2"/>
</dbReference>
<comment type="subcellular location">
    <subcellularLocation>
        <location evidence="9">Membrane</location>
        <topology evidence="9">Multi-pass membrane protein</topology>
    </subcellularLocation>
    <subcellularLocation>
        <location evidence="1">Mitochondrion inner membrane</location>
        <topology evidence="1">Multi-pass membrane protein</topology>
    </subcellularLocation>
</comment>
<name>A0A7S9PTQ1_EPIFF</name>
<evidence type="ECO:0000256" key="8">
    <source>
        <dbReference type="ARBA" id="ARBA00023136"/>
    </source>
</evidence>
<keyword evidence="3 9" id="KW-0812">Transmembrane</keyword>
<dbReference type="Pfam" id="PF02096">
    <property type="entry name" value="60KD_IMP"/>
    <property type="match status" value="1"/>
</dbReference>
<evidence type="ECO:0000256" key="1">
    <source>
        <dbReference type="ARBA" id="ARBA00004448"/>
    </source>
</evidence>
<evidence type="ECO:0000313" key="13">
    <source>
        <dbReference type="EMBL" id="QPG96482.1"/>
    </source>
</evidence>
<dbReference type="GO" id="GO:0032979">
    <property type="term" value="P:protein insertion into mitochondrial inner membrane from matrix"/>
    <property type="evidence" value="ECO:0007669"/>
    <property type="project" value="TreeGrafter"/>
</dbReference>
<dbReference type="OrthoDB" id="2148490at2759"/>
<feature type="transmembrane region" description="Helical" evidence="11">
    <location>
        <begin position="344"/>
        <end position="363"/>
    </location>
</feature>
<feature type="compositionally biased region" description="Polar residues" evidence="10">
    <location>
        <begin position="443"/>
        <end position="454"/>
    </location>
</feature>
<evidence type="ECO:0000256" key="10">
    <source>
        <dbReference type="SAM" id="MobiDB-lite"/>
    </source>
</evidence>
<dbReference type="CDD" id="cd20069">
    <property type="entry name" value="5TM_Oxa1-like"/>
    <property type="match status" value="1"/>
</dbReference>
<dbReference type="EMBL" id="CP031386">
    <property type="protein sequence ID" value="QPG96482.1"/>
    <property type="molecule type" value="Genomic_DNA"/>
</dbReference>
<dbReference type="GO" id="GO:0005743">
    <property type="term" value="C:mitochondrial inner membrane"/>
    <property type="evidence" value="ECO:0007669"/>
    <property type="project" value="UniProtKB-SubCell"/>
</dbReference>
<dbReference type="GO" id="GO:0032977">
    <property type="term" value="F:membrane insertase activity"/>
    <property type="evidence" value="ECO:0007669"/>
    <property type="project" value="InterPro"/>
</dbReference>
<feature type="region of interest" description="Disordered" evidence="10">
    <location>
        <begin position="437"/>
        <end position="491"/>
    </location>
</feature>
<protein>
    <recommendedName>
        <fullName evidence="12">Membrane insertase YidC/Oxa/ALB C-terminal domain-containing protein</fullName>
    </recommendedName>
</protein>